<comment type="caution">
    <text evidence="13">The sequence shown here is derived from an EMBL/GenBank/DDBJ whole genome shotgun (WGS) entry which is preliminary data.</text>
</comment>
<dbReference type="Pfam" id="PF21089">
    <property type="entry name" value="PKS_DH_N"/>
    <property type="match status" value="2"/>
</dbReference>
<proteinExistence type="predicted"/>
<dbReference type="EMBL" id="BJMM01000002">
    <property type="protein sequence ID" value="GEB48122.1"/>
    <property type="molecule type" value="Genomic_DNA"/>
</dbReference>
<evidence type="ECO:0000256" key="6">
    <source>
        <dbReference type="ARBA" id="ARBA00022679"/>
    </source>
</evidence>
<dbReference type="InterPro" id="IPR016039">
    <property type="entry name" value="Thiolase-like"/>
</dbReference>
<dbReference type="Pfam" id="PF00109">
    <property type="entry name" value="ketoacyl-synt"/>
    <property type="match status" value="2"/>
</dbReference>
<dbReference type="Pfam" id="PF08659">
    <property type="entry name" value="KR"/>
    <property type="match status" value="1"/>
</dbReference>
<keyword evidence="5" id="KW-0597">Phosphoprotein</keyword>
<dbReference type="InterPro" id="IPR049900">
    <property type="entry name" value="PKS_mFAS_DH"/>
</dbReference>
<dbReference type="FunFam" id="3.40.47.10:FF:000019">
    <property type="entry name" value="Polyketide synthase type I"/>
    <property type="match status" value="1"/>
</dbReference>
<evidence type="ECO:0000259" key="11">
    <source>
        <dbReference type="PROSITE" id="PS52004"/>
    </source>
</evidence>
<dbReference type="GO" id="GO:0031177">
    <property type="term" value="F:phosphopantetheine binding"/>
    <property type="evidence" value="ECO:0007669"/>
    <property type="project" value="InterPro"/>
</dbReference>
<protein>
    <recommendedName>
        <fullName evidence="15">SDR family NAD(P)-dependent oxidoreductase</fullName>
    </recommendedName>
</protein>
<feature type="region of interest" description="C-terminal hotdog fold" evidence="8">
    <location>
        <begin position="133"/>
        <end position="283"/>
    </location>
</feature>
<evidence type="ECO:0008006" key="15">
    <source>
        <dbReference type="Google" id="ProtNLM"/>
    </source>
</evidence>
<comment type="subcellular location">
    <subcellularLocation>
        <location evidence="1">Cytoplasm</location>
    </subcellularLocation>
</comment>
<dbReference type="CDD" id="cd08953">
    <property type="entry name" value="KR_2_SDR_x"/>
    <property type="match status" value="1"/>
</dbReference>
<dbReference type="SUPFAM" id="SSF53901">
    <property type="entry name" value="Thiolase-like"/>
    <property type="match status" value="2"/>
</dbReference>
<name>A0A4Y3QSE3_STRCI</name>
<dbReference type="GO" id="GO:0006633">
    <property type="term" value="P:fatty acid biosynthetic process"/>
    <property type="evidence" value="ECO:0007669"/>
    <property type="project" value="TreeGrafter"/>
</dbReference>
<feature type="region of interest" description="Disordered" evidence="9">
    <location>
        <begin position="1950"/>
        <end position="1980"/>
    </location>
</feature>
<evidence type="ECO:0000256" key="3">
    <source>
        <dbReference type="ARBA" id="ARBA00022450"/>
    </source>
</evidence>
<feature type="compositionally biased region" description="Low complexity" evidence="9">
    <location>
        <begin position="403"/>
        <end position="426"/>
    </location>
</feature>
<dbReference type="SMART" id="SM00822">
    <property type="entry name" value="PKS_KR"/>
    <property type="match status" value="1"/>
</dbReference>
<dbReference type="Proteomes" id="UP000319210">
    <property type="component" value="Unassembled WGS sequence"/>
</dbReference>
<dbReference type="Pfam" id="PF02801">
    <property type="entry name" value="Ketoacyl-synt_C"/>
    <property type="match status" value="2"/>
</dbReference>
<feature type="domain" description="Carrier" evidence="10">
    <location>
        <begin position="319"/>
        <end position="393"/>
    </location>
</feature>
<feature type="region of interest" description="Disordered" evidence="9">
    <location>
        <begin position="832"/>
        <end position="877"/>
    </location>
</feature>
<feature type="region of interest" description="N-terminal hotdog fold" evidence="8">
    <location>
        <begin position="1"/>
        <end position="120"/>
    </location>
</feature>
<feature type="compositionally biased region" description="Low complexity" evidence="9">
    <location>
        <begin position="845"/>
        <end position="859"/>
    </location>
</feature>
<dbReference type="SUPFAM" id="SSF51735">
    <property type="entry name" value="NAD(P)-binding Rossmann-fold domains"/>
    <property type="match status" value="2"/>
</dbReference>
<sequence length="2847" mass="298375">MTESRSSTDIFTDTFTVTADNPLLRGHVVYERSLLPGVGYVDLVLQVLTRHGLRAPDVELRNLTILAPLVAEEGDQVLVTVEGAPAAAGGWRVEVRSRRPQDTADVVHALATVQRRAEPLADDRLSLPVTGATETIPLDRIYAWCVEHDLVHSGLMKVEGRVHRRPGDWVAELELPTANHDSADAFLFHPALFESGLLGGGVATGLLHEGGDDGPGMYLPLAFESFRAAASLGSRCYVRVPVDSVHRDDELIRMRVEFYDRSGARVAEIGRFVAKRVPAATALDVRESPSAPGAAHTPDGSGTPAAAPRAAAGSAAAPAEVEDIVRELVAARLGRPAAEVDVRGGYYELGLASVDLMTLVSALEDRLSCQLSPTVVFEYKTIAELAAHLAENHVAADAVAGQAPDPAAPSTGAAAGSAGGDAAPGDLPVHIETVTAEVAALLAVAPEDVEDDADLEEFGLGWTELAKLADRLNEHYGPGLVPDLFREHRTVRAVAVHLAGTGAGTGAGTASAAHLHPLLHRRVPEAGQGEEAVVHESRFTGDEPFLADHRVRGGRVLPAAAQLEMARAAVAQAAAAAGEAPGRAGAADELAGRVRLDDVVWLRPAVCDETGLRVRVEVRPRAAGGYTYTVLSVAGGEDTLCSQGRAGLTRPEETARELPSLAELRAACGASVHSAAHLYELYTRAGLEYGPAHRSLVELGTGTDDEGRPQVLAELRLPAEAQPVGPYRMHPSTLDGALQATIGLWLASQAQNAQNAQNAENAGNTGETGNAEPVGASLPFAVGHVLSPAVVPERAYAWIRHQRGGGARSAGRLDVTVLDEEGRVCADLSGLSTRALDPGRGSPEAPATTSRSATGTAGSVRAGTRERTPGESRTPGRTDIAIVGVSGRYPEAADLDEFWHNLRSGRDCTRQVPAERWNGSTPPDTWRGGFLDGIDLFDPLFFQISLLEAEYLDPQERLFLQTAHHALEDAGYTGEGLGRSGDVGVFVGVMYQEYQLYGAQAQERGEPVALSGSASTIANRVSYFYDFHGPSLAVDTMCSSSLTAIHLACEAINSGRCEAALAGGVNLTPHPNKYLMLGQRRFLSSDGHCRSFGEGGDGYVPGEGVGAVLLKPLEKAVADGDHIHGVIKGSALNHGGRSPGYSVPDPVAQGEVIAAALSAAGVDPRALSYLEAHGTGTALGDPIEIEGLLKAFRAGGSPQECAIGSVKSNIGHGESAAGIAGLTKVLLQMRHGELVPSLHSATLNPHIDLDRTPLRVQQDLQPWQRPVLRAGNAENAGDAGSTERTAPRLAGVSSFGAGGANAHLVIEEFVPESVPGAAAGSASPRRSGSRPADVLPGGTGPALLVLSARSEEQLAEQAQRLAARLARLTDDDLPSVAWTLQTGRMALEERLALAVTSLAEARARLEAFASDPGRPGQWVRGTVRVPAQRGAAGEPEGALREWARGGPPDRLLALWAEGAEVPWESAYPDGAPVRRISLPGYPFARERCWLDLATGGVPAAETAAASPRPARSGEQDTATMLLRPVWEQREAAPAGQQPYAEHHVLVVGRLTAGERDELRAALPAPAVCRFVQLPDGSPDRWFPEAARELLALARGILEQGPRRPVLLQVVLAGAAEAGAPDRLACAAGLAGLLRTAGLENPALHGQYIECLDGASPAGLAARLTTEAAAAAPEPEVRYRDGARYAPALEEITTPRPAPAPWRENGVYLLTGGAGGLGLVTARSIAASVDHATVVLVGRSPLDDERRSALSELREAGLTVDYRSADVADRESLAGVLAHVARAHGPLTGIVHAAGVVHDGFILRKTPEELARVLAPKVAGLVHLDELTRDEPLETFLCYSSASGAFGNPGQADYAAANAFMDAYAEHRDRLAAEGLRSGRTVSVNWPLWEEGGMGAGGEAEEQLRGLGMAPLATDRGLEALRCALAPEDNGLGNGRLIVLSGRRDALRELTAGGTRPTGDGTTAQAQPADGAGAEPAAADGERALADRAVSRLRRRLASVLKIAPERLDPDVALERYGMDSVIAVSVVSQLEEDFGELSRTLLFEAPTLRELAEYFATEHTSALRALVGAPEPAAAPAAPPVPAAPARPAARAPEPAGRGTGARRPGAGEEIAIIGLSGRYPHAEDLDAFWANVRDGRDCVTHIPADRWERLYGTDPEAAGAERMWGAFLDGIDRFDPLLFGISPREAAAMDPQQRLFLETVWQLLEGSGVTQEAVEQRYGRRVGVYVGAAYQMYRADGADPGLAALTSAASYNLIANRVSYFFGLEGPSLAVDSMCTSSTMAVHLACADLLRGEAELAIAGGVNLTVTPDKFRALSEMELLGSHPGSRSFRAGDGYLPAEAVGAVLLKPLDAALRDGDTVHAVITGTASAHGGRATGFMTPSHRTQVNVMRRALERAGAEPGSVSYVEAAANGAPLADEVEVSALREVFREADGPVAVGTVKSGLGHPEAASGIAQLTKVVLQMRHRQLPPLVAAGTPNPNVDLDGTPLRLCEEPAPWPAGEDDPTAPRRALVNSVAAGGSHVSLVVQAPPAEATAPVTRGTGPQLVLLSAHTPERLRTAAHRLHDALDGEPDGDAGIDLADLAYTSQLGREAFPERLAVQARTVTELRNALAHHLADGTDTADPGVPVHRGNAEKGAGVLATLLTGARGEAFLSGLVEDGDLEQLGELWVRGVTVPWRGLHRGPRRLLPVPATVFAEGSHWLGRVAPPAAGPPGAAQRQDPAAPPGDGTLDAEQTVAAAWAELLGVDAAELGATSNFFSLGGNSLLATRLGNLLRQWTGAELPVQAVFEAPRLDQLAAEVERRRPAGARQPDGADGGDLDVGLVLESIDLVEHMSDEELQSLTHES</sequence>
<organism evidence="13 14">
    <name type="scientific">Streptomyces cacaoi</name>
    <dbReference type="NCBI Taxonomy" id="1898"/>
    <lineage>
        <taxon>Bacteria</taxon>
        <taxon>Bacillati</taxon>
        <taxon>Actinomycetota</taxon>
        <taxon>Actinomycetes</taxon>
        <taxon>Kitasatosporales</taxon>
        <taxon>Streptomycetaceae</taxon>
        <taxon>Streptomyces</taxon>
    </lineage>
</organism>
<gene>
    <name evidence="13" type="ORF">SCA03_06730</name>
</gene>
<dbReference type="SUPFAM" id="SSF47336">
    <property type="entry name" value="ACP-like"/>
    <property type="match status" value="4"/>
</dbReference>
<dbReference type="Gene3D" id="3.40.50.720">
    <property type="entry name" value="NAD(P)-binding Rossmann-like Domain"/>
    <property type="match status" value="1"/>
</dbReference>
<feature type="region of interest" description="Disordered" evidence="9">
    <location>
        <begin position="2072"/>
        <end position="2105"/>
    </location>
</feature>
<dbReference type="SMART" id="SM00825">
    <property type="entry name" value="PKS_KS"/>
    <property type="match status" value="2"/>
</dbReference>
<dbReference type="InterPro" id="IPR014030">
    <property type="entry name" value="Ketoacyl_synth_N"/>
</dbReference>
<dbReference type="PROSITE" id="PS52019">
    <property type="entry name" value="PKS_MFAS_DH"/>
    <property type="match status" value="2"/>
</dbReference>
<dbReference type="GO" id="GO:0071770">
    <property type="term" value="P:DIM/DIP cell wall layer assembly"/>
    <property type="evidence" value="ECO:0007669"/>
    <property type="project" value="TreeGrafter"/>
</dbReference>
<reference evidence="13 14" key="1">
    <citation type="submission" date="2019-06" db="EMBL/GenBank/DDBJ databases">
        <title>Whole genome shotgun sequence of Streptomyces cacaoi subsp. cacaoi NBRC 12748.</title>
        <authorList>
            <person name="Hosoyama A."/>
            <person name="Uohara A."/>
            <person name="Ohji S."/>
            <person name="Ichikawa N."/>
        </authorList>
    </citation>
    <scope>NUCLEOTIDE SEQUENCE [LARGE SCALE GENOMIC DNA]</scope>
    <source>
        <strain evidence="13 14">NBRC 12748</strain>
    </source>
</reference>
<dbReference type="InterPro" id="IPR036736">
    <property type="entry name" value="ACP-like_sf"/>
</dbReference>
<dbReference type="InterPro" id="IPR020841">
    <property type="entry name" value="PKS_Beta-ketoAc_synthase_dom"/>
</dbReference>
<feature type="active site" description="Proton donor; for dehydratase activity" evidence="8">
    <location>
        <position position="735"/>
    </location>
</feature>
<dbReference type="Pfam" id="PF22336">
    <property type="entry name" value="RhiE-like_linker"/>
    <property type="match status" value="2"/>
</dbReference>
<dbReference type="SMART" id="SM00823">
    <property type="entry name" value="PKS_PP"/>
    <property type="match status" value="4"/>
</dbReference>
<keyword evidence="3" id="KW-0596">Phosphopantetheine</keyword>
<dbReference type="InterPro" id="IPR006162">
    <property type="entry name" value="Ppantetheine_attach_site"/>
</dbReference>
<dbReference type="PANTHER" id="PTHR43775">
    <property type="entry name" value="FATTY ACID SYNTHASE"/>
    <property type="match status" value="1"/>
</dbReference>
<evidence type="ECO:0000256" key="5">
    <source>
        <dbReference type="ARBA" id="ARBA00022553"/>
    </source>
</evidence>
<feature type="domain" description="Ketosynthase family 3 (KS3)" evidence="11">
    <location>
        <begin position="877"/>
        <end position="1308"/>
    </location>
</feature>
<dbReference type="PROSITE" id="PS50075">
    <property type="entry name" value="CARRIER"/>
    <property type="match status" value="3"/>
</dbReference>
<dbReference type="GO" id="GO:0004312">
    <property type="term" value="F:fatty acid synthase activity"/>
    <property type="evidence" value="ECO:0007669"/>
    <property type="project" value="TreeGrafter"/>
</dbReference>
<dbReference type="InterPro" id="IPR050091">
    <property type="entry name" value="PKS_NRPS_Biosynth_Enz"/>
</dbReference>
<dbReference type="InterPro" id="IPR054514">
    <property type="entry name" value="RhiE-like_linker"/>
</dbReference>
<evidence type="ECO:0000259" key="10">
    <source>
        <dbReference type="PROSITE" id="PS50075"/>
    </source>
</evidence>
<feature type="region of interest" description="Disordered" evidence="9">
    <location>
        <begin position="2706"/>
        <end position="2731"/>
    </location>
</feature>
<keyword evidence="14" id="KW-1185">Reference proteome</keyword>
<feature type="region of interest" description="Disordered" evidence="9">
    <location>
        <begin position="1316"/>
        <end position="1336"/>
    </location>
</feature>
<dbReference type="GO" id="GO:0005886">
    <property type="term" value="C:plasma membrane"/>
    <property type="evidence" value="ECO:0007669"/>
    <property type="project" value="TreeGrafter"/>
</dbReference>
<dbReference type="InterPro" id="IPR020806">
    <property type="entry name" value="PKS_PP-bd"/>
</dbReference>
<dbReference type="InterPro" id="IPR036291">
    <property type="entry name" value="NAD(P)-bd_dom_sf"/>
</dbReference>
<keyword evidence="7" id="KW-0677">Repeat</keyword>
<keyword evidence="4" id="KW-0963">Cytoplasm</keyword>
<evidence type="ECO:0000256" key="4">
    <source>
        <dbReference type="ARBA" id="ARBA00022490"/>
    </source>
</evidence>
<comment type="caution">
    <text evidence="8">Lacks conserved residue(s) required for the propagation of feature annotation.</text>
</comment>
<dbReference type="InterPro" id="IPR014031">
    <property type="entry name" value="Ketoacyl_synth_C"/>
</dbReference>
<evidence type="ECO:0000256" key="9">
    <source>
        <dbReference type="SAM" id="MobiDB-lite"/>
    </source>
</evidence>
<dbReference type="Pfam" id="PF00550">
    <property type="entry name" value="PP-binding"/>
    <property type="match status" value="4"/>
</dbReference>
<feature type="domain" description="PKS/mFAS DH" evidence="12">
    <location>
        <begin position="516"/>
        <end position="842"/>
    </location>
</feature>
<dbReference type="PROSITE" id="PS00012">
    <property type="entry name" value="PHOSPHOPANTETHEINE"/>
    <property type="match status" value="1"/>
</dbReference>
<dbReference type="InterPro" id="IPR013968">
    <property type="entry name" value="PKS_KR"/>
</dbReference>
<feature type="domain" description="Ketosynthase family 3 (KS3)" evidence="11">
    <location>
        <begin position="2108"/>
        <end position="2529"/>
    </location>
</feature>
<feature type="compositionally biased region" description="Basic and acidic residues" evidence="9">
    <location>
        <begin position="863"/>
        <end position="876"/>
    </location>
</feature>
<feature type="region of interest" description="Disordered" evidence="9">
    <location>
        <begin position="285"/>
        <end position="314"/>
    </location>
</feature>
<evidence type="ECO:0000256" key="7">
    <source>
        <dbReference type="ARBA" id="ARBA00022737"/>
    </source>
</evidence>
<dbReference type="RefSeq" id="WP_086814605.1">
    <property type="nucleotide sequence ID" value="NZ_BJMM01000002.1"/>
</dbReference>
<dbReference type="InterPro" id="IPR049552">
    <property type="entry name" value="PKS_DH_N"/>
</dbReference>
<feature type="domain" description="PKS/mFAS DH" evidence="12">
    <location>
        <begin position="1"/>
        <end position="283"/>
    </location>
</feature>
<feature type="region of interest" description="C-terminal hotdog fold" evidence="8">
    <location>
        <begin position="669"/>
        <end position="842"/>
    </location>
</feature>
<dbReference type="InterPro" id="IPR020807">
    <property type="entry name" value="PKS_DH"/>
</dbReference>
<evidence type="ECO:0000313" key="13">
    <source>
        <dbReference type="EMBL" id="GEB48122.1"/>
    </source>
</evidence>
<dbReference type="Gene3D" id="1.10.1200.10">
    <property type="entry name" value="ACP-like"/>
    <property type="match status" value="4"/>
</dbReference>
<dbReference type="SMART" id="SM01294">
    <property type="entry name" value="PKS_PP_betabranch"/>
    <property type="match status" value="1"/>
</dbReference>
<accession>A0A4Y3QSE3</accession>
<dbReference type="InterPro" id="IPR057326">
    <property type="entry name" value="KR_dom"/>
</dbReference>
<feature type="domain" description="Carrier" evidence="10">
    <location>
        <begin position="1983"/>
        <end position="2059"/>
    </location>
</feature>
<feature type="region of interest" description="N-terminal hotdog fold" evidence="8">
    <location>
        <begin position="516"/>
        <end position="653"/>
    </location>
</feature>
<dbReference type="GO" id="GO:0033068">
    <property type="term" value="P:macrolide biosynthetic process"/>
    <property type="evidence" value="ECO:0007669"/>
    <property type="project" value="UniProtKB-ARBA"/>
</dbReference>
<dbReference type="Gene3D" id="1.10.1240.100">
    <property type="match status" value="2"/>
</dbReference>
<dbReference type="InterPro" id="IPR009081">
    <property type="entry name" value="PP-bd_ACP"/>
</dbReference>
<feature type="compositionally biased region" description="Low complexity" evidence="9">
    <location>
        <begin position="1963"/>
        <end position="1978"/>
    </location>
</feature>
<evidence type="ECO:0000256" key="2">
    <source>
        <dbReference type="ARBA" id="ARBA00004792"/>
    </source>
</evidence>
<feature type="compositionally biased region" description="Low complexity" evidence="9">
    <location>
        <begin position="304"/>
        <end position="314"/>
    </location>
</feature>
<dbReference type="CDD" id="cd00833">
    <property type="entry name" value="PKS"/>
    <property type="match status" value="2"/>
</dbReference>
<feature type="compositionally biased region" description="Low complexity" evidence="9">
    <location>
        <begin position="2707"/>
        <end position="2728"/>
    </location>
</feature>
<evidence type="ECO:0000256" key="8">
    <source>
        <dbReference type="PROSITE-ProRule" id="PRU01363"/>
    </source>
</evidence>
<dbReference type="SMART" id="SM00826">
    <property type="entry name" value="PKS_DH"/>
    <property type="match status" value="2"/>
</dbReference>
<feature type="active site" description="Proton acceptor; for dehydratase activity" evidence="8">
    <location>
        <position position="549"/>
    </location>
</feature>
<feature type="domain" description="Carrier" evidence="10">
    <location>
        <begin position="2728"/>
        <end position="2805"/>
    </location>
</feature>
<dbReference type="InterPro" id="IPR049551">
    <property type="entry name" value="PKS_DH_C"/>
</dbReference>
<dbReference type="InterPro" id="IPR042104">
    <property type="entry name" value="PKS_dehydratase_sf"/>
</dbReference>
<dbReference type="GO" id="GO:0005737">
    <property type="term" value="C:cytoplasm"/>
    <property type="evidence" value="ECO:0007669"/>
    <property type="project" value="UniProtKB-SubCell"/>
</dbReference>
<keyword evidence="6" id="KW-0808">Transferase</keyword>
<dbReference type="Gene3D" id="3.40.47.10">
    <property type="match status" value="2"/>
</dbReference>
<dbReference type="PANTHER" id="PTHR43775:SF37">
    <property type="entry name" value="SI:DKEY-61P9.11"/>
    <property type="match status" value="1"/>
</dbReference>
<dbReference type="OrthoDB" id="3488622at2"/>
<evidence type="ECO:0000259" key="12">
    <source>
        <dbReference type="PROSITE" id="PS52019"/>
    </source>
</evidence>
<feature type="compositionally biased region" description="Low complexity" evidence="9">
    <location>
        <begin position="2086"/>
        <end position="2105"/>
    </location>
</feature>
<feature type="compositionally biased region" description="Low complexity" evidence="9">
    <location>
        <begin position="1316"/>
        <end position="1332"/>
    </location>
</feature>
<dbReference type="Gene3D" id="3.10.129.110">
    <property type="entry name" value="Polyketide synthase dehydratase"/>
    <property type="match status" value="2"/>
</dbReference>
<dbReference type="PROSITE" id="PS52004">
    <property type="entry name" value="KS3_2"/>
    <property type="match status" value="2"/>
</dbReference>
<dbReference type="Pfam" id="PF14765">
    <property type="entry name" value="PS-DH"/>
    <property type="match status" value="2"/>
</dbReference>
<comment type="pathway">
    <text evidence="2">Antibiotic biosynthesis.</text>
</comment>
<feature type="region of interest" description="Disordered" evidence="9">
    <location>
        <begin position="400"/>
        <end position="426"/>
    </location>
</feature>
<evidence type="ECO:0000256" key="1">
    <source>
        <dbReference type="ARBA" id="ARBA00004496"/>
    </source>
</evidence>
<evidence type="ECO:0000313" key="14">
    <source>
        <dbReference type="Proteomes" id="UP000319210"/>
    </source>
</evidence>